<dbReference type="EMBL" id="DYDO01000011">
    <property type="protein sequence ID" value="DBA16419.1"/>
    <property type="molecule type" value="Genomic_DNA"/>
</dbReference>
<organism evidence="1 2">
    <name type="scientific">Pyxicephalus adspersus</name>
    <name type="common">African bullfrog</name>
    <dbReference type="NCBI Taxonomy" id="30357"/>
    <lineage>
        <taxon>Eukaryota</taxon>
        <taxon>Metazoa</taxon>
        <taxon>Chordata</taxon>
        <taxon>Craniata</taxon>
        <taxon>Vertebrata</taxon>
        <taxon>Euteleostomi</taxon>
        <taxon>Amphibia</taxon>
        <taxon>Batrachia</taxon>
        <taxon>Anura</taxon>
        <taxon>Neobatrachia</taxon>
        <taxon>Ranoidea</taxon>
        <taxon>Pyxicephalidae</taxon>
        <taxon>Pyxicephalinae</taxon>
        <taxon>Pyxicephalus</taxon>
    </lineage>
</organism>
<dbReference type="AlphaFoldDB" id="A0AAV2ZPR7"/>
<evidence type="ECO:0000313" key="2">
    <source>
        <dbReference type="Proteomes" id="UP001181693"/>
    </source>
</evidence>
<gene>
    <name evidence="1" type="ORF">GDO54_003815</name>
</gene>
<comment type="caution">
    <text evidence="1">The sequence shown here is derived from an EMBL/GenBank/DDBJ whole genome shotgun (WGS) entry which is preliminary data.</text>
</comment>
<name>A0AAV2ZPR7_PYXAD</name>
<protein>
    <submittedName>
        <fullName evidence="1">Uncharacterized protein</fullName>
    </submittedName>
</protein>
<keyword evidence="2" id="KW-1185">Reference proteome</keyword>
<reference evidence="1" key="1">
    <citation type="thesis" date="2020" institute="ProQuest LLC" country="789 East Eisenhower Parkway, Ann Arbor, MI, USA">
        <title>Comparative Genomics and Chromosome Evolution.</title>
        <authorList>
            <person name="Mudd A.B."/>
        </authorList>
    </citation>
    <scope>NUCLEOTIDE SEQUENCE</scope>
    <source>
        <strain evidence="1">1538</strain>
        <tissue evidence="1">Blood</tissue>
    </source>
</reference>
<proteinExistence type="predicted"/>
<sequence>MNNIFIPGNCPIGGFPLTELNNENDTDSKNVTKRDPFLLYSKLKKNKQKSCLYIPFKWALSRAHYHPQPKKVHLTIRLL</sequence>
<evidence type="ECO:0000313" key="1">
    <source>
        <dbReference type="EMBL" id="DBA16419.1"/>
    </source>
</evidence>
<accession>A0AAV2ZPR7</accession>
<dbReference type="Proteomes" id="UP001181693">
    <property type="component" value="Unassembled WGS sequence"/>
</dbReference>